<dbReference type="EMBL" id="UINC01035619">
    <property type="protein sequence ID" value="SVB28308.1"/>
    <property type="molecule type" value="Genomic_DNA"/>
</dbReference>
<sequence length="256" mass="28397">MLVTSFKTMAEIRQGNLLTLPGQLNFESWKVAWGGRGYGAGDTYLRPYFWNSIKMVVPATVFSTFIGAMTGYVLTKWRFKGDSWIFLFLLFGCFIPYQAILLPMARTLGVLGISNSILGLVVVHSIYGIPFTTLFFRNYYVSIPNELIKAARIDGAGFFKIFFIILIPISAPIIVVAVIWQFTQIWNDFLFGATFSFGTSAPIQVALNNMVLSSTSVKEYNVDMASAFVACLPTLIVYVLAGKYFIRGLTSGAVKG</sequence>
<dbReference type="AlphaFoldDB" id="A0A382CQ32"/>
<evidence type="ECO:0000256" key="3">
    <source>
        <dbReference type="ARBA" id="ARBA00022989"/>
    </source>
</evidence>
<evidence type="ECO:0000313" key="7">
    <source>
        <dbReference type="EMBL" id="SVB28308.1"/>
    </source>
</evidence>
<name>A0A382CQ32_9ZZZZ</name>
<evidence type="ECO:0000259" key="6">
    <source>
        <dbReference type="PROSITE" id="PS50928"/>
    </source>
</evidence>
<feature type="transmembrane region" description="Helical" evidence="5">
    <location>
        <begin position="86"/>
        <end position="105"/>
    </location>
</feature>
<dbReference type="PROSITE" id="PS50928">
    <property type="entry name" value="ABC_TM1"/>
    <property type="match status" value="1"/>
</dbReference>
<comment type="subcellular location">
    <subcellularLocation>
        <location evidence="1">Membrane</location>
        <topology evidence="1">Multi-pass membrane protein</topology>
    </subcellularLocation>
</comment>
<dbReference type="PANTHER" id="PTHR43879:SF1">
    <property type="entry name" value="GLUCOSE IMPORT SYSTEM PERMEASE PROTEIN GLCU"/>
    <property type="match status" value="1"/>
</dbReference>
<organism evidence="7">
    <name type="scientific">marine metagenome</name>
    <dbReference type="NCBI Taxonomy" id="408172"/>
    <lineage>
        <taxon>unclassified sequences</taxon>
        <taxon>metagenomes</taxon>
        <taxon>ecological metagenomes</taxon>
    </lineage>
</organism>
<feature type="transmembrane region" description="Helical" evidence="5">
    <location>
        <begin position="189"/>
        <end position="212"/>
    </location>
</feature>
<proteinExistence type="predicted"/>
<accession>A0A382CQ32</accession>
<evidence type="ECO:0000256" key="2">
    <source>
        <dbReference type="ARBA" id="ARBA00022692"/>
    </source>
</evidence>
<gene>
    <name evidence="7" type="ORF">METZ01_LOCUS181162</name>
</gene>
<feature type="transmembrane region" description="Helical" evidence="5">
    <location>
        <begin position="55"/>
        <end position="74"/>
    </location>
</feature>
<reference evidence="7" key="1">
    <citation type="submission" date="2018-05" db="EMBL/GenBank/DDBJ databases">
        <authorList>
            <person name="Lanie J.A."/>
            <person name="Ng W.-L."/>
            <person name="Kazmierczak K.M."/>
            <person name="Andrzejewski T.M."/>
            <person name="Davidsen T.M."/>
            <person name="Wayne K.J."/>
            <person name="Tettelin H."/>
            <person name="Glass J.I."/>
            <person name="Rusch D."/>
            <person name="Podicherti R."/>
            <person name="Tsui H.-C.T."/>
            <person name="Winkler M.E."/>
        </authorList>
    </citation>
    <scope>NUCLEOTIDE SEQUENCE</scope>
</reference>
<protein>
    <recommendedName>
        <fullName evidence="6">ABC transmembrane type-1 domain-containing protein</fullName>
    </recommendedName>
</protein>
<keyword evidence="4 5" id="KW-0472">Membrane</keyword>
<dbReference type="Gene3D" id="1.10.3720.10">
    <property type="entry name" value="MetI-like"/>
    <property type="match status" value="1"/>
</dbReference>
<keyword evidence="2 5" id="KW-0812">Transmembrane</keyword>
<feature type="transmembrane region" description="Helical" evidence="5">
    <location>
        <begin position="157"/>
        <end position="183"/>
    </location>
</feature>
<dbReference type="GO" id="GO:0016020">
    <property type="term" value="C:membrane"/>
    <property type="evidence" value="ECO:0007669"/>
    <property type="project" value="UniProtKB-SubCell"/>
</dbReference>
<dbReference type="InterPro" id="IPR000515">
    <property type="entry name" value="MetI-like"/>
</dbReference>
<dbReference type="CDD" id="cd06261">
    <property type="entry name" value="TM_PBP2"/>
    <property type="match status" value="1"/>
</dbReference>
<dbReference type="InterPro" id="IPR035906">
    <property type="entry name" value="MetI-like_sf"/>
</dbReference>
<dbReference type="Pfam" id="PF00528">
    <property type="entry name" value="BPD_transp_1"/>
    <property type="match status" value="1"/>
</dbReference>
<feature type="transmembrane region" description="Helical" evidence="5">
    <location>
        <begin position="117"/>
        <end position="136"/>
    </location>
</feature>
<keyword evidence="3 5" id="KW-1133">Transmembrane helix</keyword>
<dbReference type="PANTHER" id="PTHR43879">
    <property type="entry name" value="ABC TRANSPORTER PERMEASE PROTEIN"/>
    <property type="match status" value="1"/>
</dbReference>
<evidence type="ECO:0000256" key="1">
    <source>
        <dbReference type="ARBA" id="ARBA00004141"/>
    </source>
</evidence>
<evidence type="ECO:0000256" key="5">
    <source>
        <dbReference type="SAM" id="Phobius"/>
    </source>
</evidence>
<evidence type="ECO:0000256" key="4">
    <source>
        <dbReference type="ARBA" id="ARBA00023136"/>
    </source>
</evidence>
<feature type="transmembrane region" description="Helical" evidence="5">
    <location>
        <begin position="224"/>
        <end position="246"/>
    </location>
</feature>
<feature type="domain" description="ABC transmembrane type-1" evidence="6">
    <location>
        <begin position="49"/>
        <end position="241"/>
    </location>
</feature>
<dbReference type="GO" id="GO:0055085">
    <property type="term" value="P:transmembrane transport"/>
    <property type="evidence" value="ECO:0007669"/>
    <property type="project" value="InterPro"/>
</dbReference>
<dbReference type="SUPFAM" id="SSF161098">
    <property type="entry name" value="MetI-like"/>
    <property type="match status" value="1"/>
</dbReference>